<keyword evidence="4" id="KW-1185">Reference proteome</keyword>
<organism evidence="3">
    <name type="scientific">Cedratvirus lausannensis</name>
    <dbReference type="NCBI Taxonomy" id="2023205"/>
    <lineage>
        <taxon>Viruses</taxon>
        <taxon>Pithoviruses</taxon>
        <taxon>Orthocedratvirinae</taxon>
        <taxon>Alphacedratvirus</taxon>
        <taxon>Alphacedratvirus francolausannense</taxon>
    </lineage>
</organism>
<evidence type="ECO:0000256" key="2">
    <source>
        <dbReference type="SAM" id="Phobius"/>
    </source>
</evidence>
<reference evidence="3" key="1">
    <citation type="submission" date="2017-08" db="EMBL/GenBank/DDBJ databases">
        <authorList>
            <person name="de Groot N.N."/>
        </authorList>
    </citation>
    <scope>NUCLEOTIDE SEQUENCE</scope>
</reference>
<evidence type="ECO:0000313" key="3">
    <source>
        <dbReference type="EMBL" id="SOB74303.1"/>
    </source>
</evidence>
<accession>A0A285PXA8</accession>
<keyword evidence="2" id="KW-0812">Transmembrane</keyword>
<protein>
    <submittedName>
        <fullName evidence="3">Uncharacterized protein</fullName>
    </submittedName>
</protein>
<sequence length="381" mass="38537">MMLHNSVCKNHEIPDLSGGCSPTPQTVKVINSSGGMLTLLRSCGENYIPYSFSPGSLDYVPSTTKNSRENVTYYLSNINGRDMTRESSPYSMTLFDAHNLEVAPNPDYQGSNPDYQLEMYQNNRRVGSLHRRSSPLIVSTVPGGVIVVKIVGQGNGNGGGLVPPGNGGGNGTYPGNGGGLVPPGNGTPLPGNGGGQIPPGNGGGLVPPGNGTPLPGNGGGQIPPGNGVRPAPQPTFPVAGGPSDPNPPPLAPIPDPEGTITFEPDRVAGLGNTGSGLGGVNSGLGIAGSGLGGANQGLGGVGLYSTNALAGDVSTLGASINNLNVAAAELNAAARSRNTIWTWIGVGVAAIFVLLLIGFIIYFLNKNKKKTATTTVIEPAM</sequence>
<name>A0A285PXA8_9VIRU</name>
<proteinExistence type="predicted"/>
<feature type="transmembrane region" description="Helical" evidence="2">
    <location>
        <begin position="340"/>
        <end position="364"/>
    </location>
</feature>
<keyword evidence="2" id="KW-1133">Transmembrane helix</keyword>
<evidence type="ECO:0000313" key="4">
    <source>
        <dbReference type="Proteomes" id="UP000274850"/>
    </source>
</evidence>
<gene>
    <name evidence="3" type="ORF">BQ9231_00420</name>
</gene>
<feature type="compositionally biased region" description="Gly residues" evidence="1">
    <location>
        <begin position="165"/>
        <end position="181"/>
    </location>
</feature>
<feature type="compositionally biased region" description="Pro residues" evidence="1">
    <location>
        <begin position="244"/>
        <end position="255"/>
    </location>
</feature>
<feature type="compositionally biased region" description="Gly residues" evidence="1">
    <location>
        <begin position="191"/>
        <end position="206"/>
    </location>
</feature>
<keyword evidence="2" id="KW-0472">Membrane</keyword>
<evidence type="ECO:0000256" key="1">
    <source>
        <dbReference type="SAM" id="MobiDB-lite"/>
    </source>
</evidence>
<dbReference type="Proteomes" id="UP000274850">
    <property type="component" value="Segment"/>
</dbReference>
<feature type="region of interest" description="Disordered" evidence="1">
    <location>
        <begin position="165"/>
        <end position="269"/>
    </location>
</feature>
<dbReference type="EMBL" id="LT907979">
    <property type="protein sequence ID" value="SOB74303.1"/>
    <property type="molecule type" value="Genomic_DNA"/>
</dbReference>